<gene>
    <name evidence="1" type="ORF">CALK_1071</name>
</gene>
<keyword evidence="2" id="KW-1185">Reference proteome</keyword>
<evidence type="ECO:0000313" key="1">
    <source>
        <dbReference type="EMBL" id="ERP32084.1"/>
    </source>
</evidence>
<organism evidence="1 2">
    <name type="scientific">Chitinivibrio alkaliphilus ACht1</name>
    <dbReference type="NCBI Taxonomy" id="1313304"/>
    <lineage>
        <taxon>Bacteria</taxon>
        <taxon>Pseudomonadati</taxon>
        <taxon>Fibrobacterota</taxon>
        <taxon>Chitinivibrionia</taxon>
        <taxon>Chitinivibrionales</taxon>
        <taxon>Chitinivibrionaceae</taxon>
        <taxon>Chitinivibrio</taxon>
    </lineage>
</organism>
<dbReference type="RefSeq" id="WP_022636559.1">
    <property type="nucleotide sequence ID" value="NZ_ASJR01000007.1"/>
</dbReference>
<reference evidence="1 2" key="1">
    <citation type="journal article" date="2013" name="Environ. Microbiol.">
        <title>Genome analysis of Chitinivibrio alkaliphilus gen. nov., sp. nov., a novel extremely haloalkaliphilic anaerobic chitinolytic bacterium from the candidate phylum Termite Group 3.</title>
        <authorList>
            <person name="Sorokin D.Y."/>
            <person name="Gumerov V.M."/>
            <person name="Rakitin A.L."/>
            <person name="Beletsky A.V."/>
            <person name="Damste J.S."/>
            <person name="Muyzer G."/>
            <person name="Mardanov A.V."/>
            <person name="Ravin N.V."/>
        </authorList>
    </citation>
    <scope>NUCLEOTIDE SEQUENCE [LARGE SCALE GENOMIC DNA]</scope>
    <source>
        <strain evidence="1 2">ACht1</strain>
    </source>
</reference>
<evidence type="ECO:0000313" key="2">
    <source>
        <dbReference type="Proteomes" id="UP000017148"/>
    </source>
</evidence>
<dbReference type="Proteomes" id="UP000017148">
    <property type="component" value="Unassembled WGS sequence"/>
</dbReference>
<protein>
    <submittedName>
        <fullName evidence="1">Uncharacterized protein</fullName>
    </submittedName>
</protein>
<proteinExistence type="predicted"/>
<name>U7D6E2_9BACT</name>
<accession>U7D6E2</accession>
<sequence length="257" mass="28525">MLIANLQHIDGKTPSSFGDSGAPVEAGLFKHTLHEAEQSLSDTTQNKLKGLAPLHEEEVDALFPLELLDSQGDKIEISREDLAIIEDILTAFEDAFLIPLIPEETTFEELFLLHESPQELFSALEEQLSTMAALLHTLTPETEEVLLSDLPKKILEETGMDVEDLLLRAKNTDTPSLFHFEPREESLGITVDAEQIDSLAQKLNNLMEQSALSGDTSTMPEEKDTSTIMDLFTHVTKAGAEIQELILPAEKKSFSWL</sequence>
<dbReference type="STRING" id="1313304.CALK_1071"/>
<dbReference type="EMBL" id="ASJR01000007">
    <property type="protein sequence ID" value="ERP32084.1"/>
    <property type="molecule type" value="Genomic_DNA"/>
</dbReference>
<dbReference type="AlphaFoldDB" id="U7D6E2"/>
<comment type="caution">
    <text evidence="1">The sequence shown here is derived from an EMBL/GenBank/DDBJ whole genome shotgun (WGS) entry which is preliminary data.</text>
</comment>